<evidence type="ECO:0000256" key="12">
    <source>
        <dbReference type="SAM" id="Phobius"/>
    </source>
</evidence>
<dbReference type="Pfam" id="PF12833">
    <property type="entry name" value="HTH_18"/>
    <property type="match status" value="1"/>
</dbReference>
<dbReference type="SUPFAM" id="SSF52172">
    <property type="entry name" value="CheY-like"/>
    <property type="match status" value="1"/>
</dbReference>
<dbReference type="RefSeq" id="WP_133995532.1">
    <property type="nucleotide sequence ID" value="NZ_SODV01000002.1"/>
</dbReference>
<feature type="domain" description="Histidine kinase" evidence="15">
    <location>
        <begin position="823"/>
        <end position="1039"/>
    </location>
</feature>
<dbReference type="PRINTS" id="PR00344">
    <property type="entry name" value="BCTRLSENSOR"/>
</dbReference>
<dbReference type="InterPro" id="IPR036097">
    <property type="entry name" value="HisK_dim/P_sf"/>
</dbReference>
<evidence type="ECO:0000259" key="14">
    <source>
        <dbReference type="PROSITE" id="PS01124"/>
    </source>
</evidence>
<evidence type="ECO:0000313" key="18">
    <source>
        <dbReference type="Proteomes" id="UP000294498"/>
    </source>
</evidence>
<dbReference type="InterPro" id="IPR009057">
    <property type="entry name" value="Homeodomain-like_sf"/>
</dbReference>
<proteinExistence type="predicted"/>
<evidence type="ECO:0000313" key="17">
    <source>
        <dbReference type="EMBL" id="TDW95820.1"/>
    </source>
</evidence>
<evidence type="ECO:0000256" key="1">
    <source>
        <dbReference type="ARBA" id="ARBA00000085"/>
    </source>
</evidence>
<gene>
    <name evidence="17" type="ORF">EDB95_3634</name>
</gene>
<dbReference type="InterPro" id="IPR003661">
    <property type="entry name" value="HisK_dim/P_dom"/>
</dbReference>
<dbReference type="InterPro" id="IPR011123">
    <property type="entry name" value="Y_Y_Y"/>
</dbReference>
<dbReference type="OrthoDB" id="9809670at2"/>
<dbReference type="SMART" id="SM00388">
    <property type="entry name" value="HisKA"/>
    <property type="match status" value="1"/>
</dbReference>
<keyword evidence="12" id="KW-0472">Membrane</keyword>
<dbReference type="InterPro" id="IPR004358">
    <property type="entry name" value="Sig_transdc_His_kin-like_C"/>
</dbReference>
<dbReference type="Pfam" id="PF07495">
    <property type="entry name" value="Y_Y_Y"/>
    <property type="match status" value="1"/>
</dbReference>
<evidence type="ECO:0000256" key="5">
    <source>
        <dbReference type="ARBA" id="ARBA00022741"/>
    </source>
</evidence>
<keyword evidence="12" id="KW-0812">Transmembrane</keyword>
<evidence type="ECO:0000256" key="13">
    <source>
        <dbReference type="SAM" id="SignalP"/>
    </source>
</evidence>
<evidence type="ECO:0000256" key="3">
    <source>
        <dbReference type="ARBA" id="ARBA00022553"/>
    </source>
</evidence>
<dbReference type="PANTHER" id="PTHR43547">
    <property type="entry name" value="TWO-COMPONENT HISTIDINE KINASE"/>
    <property type="match status" value="1"/>
</dbReference>
<dbReference type="Pfam" id="PF07494">
    <property type="entry name" value="Reg_prop"/>
    <property type="match status" value="5"/>
</dbReference>
<dbReference type="GO" id="GO:0043565">
    <property type="term" value="F:sequence-specific DNA binding"/>
    <property type="evidence" value="ECO:0007669"/>
    <property type="project" value="InterPro"/>
</dbReference>
<name>A0A4R8DFU7_9BACT</name>
<dbReference type="GO" id="GO:0005524">
    <property type="term" value="F:ATP binding"/>
    <property type="evidence" value="ECO:0007669"/>
    <property type="project" value="UniProtKB-KW"/>
</dbReference>
<dbReference type="Pfam" id="PF00072">
    <property type="entry name" value="Response_reg"/>
    <property type="match status" value="1"/>
</dbReference>
<dbReference type="SUPFAM" id="SSF55874">
    <property type="entry name" value="ATPase domain of HSP90 chaperone/DNA topoisomerase II/histidine kinase"/>
    <property type="match status" value="1"/>
</dbReference>
<dbReference type="CDD" id="cd17574">
    <property type="entry name" value="REC_OmpR"/>
    <property type="match status" value="1"/>
</dbReference>
<evidence type="ECO:0000256" key="10">
    <source>
        <dbReference type="ARBA" id="ARBA00023163"/>
    </source>
</evidence>
<feature type="domain" description="Response regulatory" evidence="16">
    <location>
        <begin position="1079"/>
        <end position="1194"/>
    </location>
</feature>
<dbReference type="InterPro" id="IPR036890">
    <property type="entry name" value="HATPase_C_sf"/>
</dbReference>
<dbReference type="EMBL" id="SODV01000002">
    <property type="protein sequence ID" value="TDW95820.1"/>
    <property type="molecule type" value="Genomic_DNA"/>
</dbReference>
<dbReference type="Pfam" id="PF00512">
    <property type="entry name" value="HisKA"/>
    <property type="match status" value="1"/>
</dbReference>
<comment type="catalytic activity">
    <reaction evidence="1">
        <text>ATP + protein L-histidine = ADP + protein N-phospho-L-histidine.</text>
        <dbReference type="EC" id="2.7.13.3"/>
    </reaction>
</comment>
<dbReference type="Pfam" id="PF02518">
    <property type="entry name" value="HATPase_c"/>
    <property type="match status" value="1"/>
</dbReference>
<feature type="signal peptide" evidence="13">
    <location>
        <begin position="1"/>
        <end position="17"/>
    </location>
</feature>
<feature type="chain" id="PRO_5020525099" description="histidine kinase" evidence="13">
    <location>
        <begin position="18"/>
        <end position="1340"/>
    </location>
</feature>
<reference evidence="17 18" key="1">
    <citation type="submission" date="2019-03" db="EMBL/GenBank/DDBJ databases">
        <title>Genomic Encyclopedia of Type Strains, Phase IV (KMG-IV): sequencing the most valuable type-strain genomes for metagenomic binning, comparative biology and taxonomic classification.</title>
        <authorList>
            <person name="Goeker M."/>
        </authorList>
    </citation>
    <scope>NUCLEOTIDE SEQUENCE [LARGE SCALE GENOMIC DNA]</scope>
    <source>
        <strain evidence="17 18">DSM 100059</strain>
    </source>
</reference>
<sequence length="1340" mass="150966">MYKALLASIFVCTYALASAGDDPRVRYLGIEQGLSNNAVTCVCQDAKGFLWFGTYDGLNRYDGYGFTVYRNVIGDSTSLAFDNIASVKADPHNNIWVSGQKGVSILDPVTGRFSVPSYISWDGGAPQKVRESVHCIQTIGDRFVLAGAHRNGVLLFEGRSRVGRQIPLGELAGDKGAYDVYAIEYDQRSKTVWVFIQNRGLYVLDVDHQRLSLVNGAVKNAFCLKLDNEGTPWVGTDNGVVFLDRTKNQYSHNYLPQSSRVVSITVDGRNDMCLGTDGSGVWTLHPGDRLAAPLLSSTGTPLVNSNAVYALYEDGDGRRWIGTLRGGINVIEPKTSSFKTITYDPPGQKNIVNNFILSFCEDADHNLWIGTDGAGLRFWKRRTNTFRTYTHNPADPGSINNDFITGILRDSQDQLWVATWFDGVSRLDKATGKFTHFPCVNPETNTEEKHVWALVEDHNKQLWASATNEGGLYRFEGGRFVLFDEQVSNLQALTEDREGNLWGGNYTTLIRIDREHKKHTFFPIGYTVRCLHEDREGRFWVGTQEGGLLLFNRSTGTYTRYSTADGLPGNTILRILEDRHGNLWMSTYNGLSEYQQGRFRNFSPSDGLQSTQFSFNAGLALSSGELAFGGIKGFNLFFPDSVLQTKKMPNVYLTQVRIKNEPIRGNSRWVTDRSEDNIRELTVPFNQAMLSLDFTALEYGSTDKINYAYCLSGWDKGWSYTNGSRTANYSSIREGSYVFKVRVSHADGTWSHEWELLRVVVLPPWYRTWWAYAGYVLLVGGLVLLYVRYTRGRLRLKYEVRLAQLETEKEKELIERKLSFFTHITHEFRSPLTLIINPVKELLESDTREDEQERLPFVYRNAQRLLSLVDQLLLFRKAESGSDDIKPAPVDAVALCREVYLCFVEGARAKKIRYLFDTPVEALLLYLDREKIEIALYNLVSNALKYTPEGREVVLSLREDADTVLISVADTGIGIPPEVGDQVFDKFYQIRRSDMTSISGFGIGLFLVKQFVVAHGGEITYQSEAGKGTCFRLQFLKGNGHLKGVVIGGENTGRSSLFQEIAETPDPTRAGDLVSGQKSLLIVDDDAQILSYVQQVFERHFIVYKALSGDEGLRLAREHRPDLIISDVHMEGISGIELCETIKNDPLLGQTPVILLTASASANNKLEGVKHGADDYITKPFDRDLLVARVGALLTSRDRVEQSIYHTITTGDNAPRVSAEDKEFLDRIVAVVEAHLEEEDFSIKKLSLELGMSHSHLYQKLKDLTGQSLNGLIRFIRLRKAAELFIHSPYNVNEVALQVGIGDGKYFREQFHKQYGMNPSDYIKKYRKVFSNKWHLKRAP</sequence>
<dbReference type="Gene3D" id="2.130.10.10">
    <property type="entry name" value="YVTN repeat-like/Quinoprotein amine dehydrogenase"/>
    <property type="match status" value="2"/>
</dbReference>
<dbReference type="Proteomes" id="UP000294498">
    <property type="component" value="Unassembled WGS sequence"/>
</dbReference>
<dbReference type="InterPro" id="IPR011110">
    <property type="entry name" value="Reg_prop"/>
</dbReference>
<evidence type="ECO:0000256" key="2">
    <source>
        <dbReference type="ARBA" id="ARBA00012438"/>
    </source>
</evidence>
<feature type="modified residue" description="4-aspartylphosphate" evidence="11">
    <location>
        <position position="1127"/>
    </location>
</feature>
<keyword evidence="13" id="KW-0732">Signal</keyword>
<dbReference type="GO" id="GO:0003700">
    <property type="term" value="F:DNA-binding transcription factor activity"/>
    <property type="evidence" value="ECO:0007669"/>
    <property type="project" value="InterPro"/>
</dbReference>
<protein>
    <recommendedName>
        <fullName evidence="2">histidine kinase</fullName>
        <ecNumber evidence="2">2.7.13.3</ecNumber>
    </recommendedName>
</protein>
<dbReference type="CDD" id="cd00082">
    <property type="entry name" value="HisKA"/>
    <property type="match status" value="1"/>
</dbReference>
<keyword evidence="18" id="KW-1185">Reference proteome</keyword>
<dbReference type="Gene3D" id="1.10.10.60">
    <property type="entry name" value="Homeodomain-like"/>
    <property type="match status" value="1"/>
</dbReference>
<feature type="transmembrane region" description="Helical" evidence="12">
    <location>
        <begin position="769"/>
        <end position="787"/>
    </location>
</feature>
<dbReference type="InterPro" id="IPR003594">
    <property type="entry name" value="HATPase_dom"/>
</dbReference>
<dbReference type="SUPFAM" id="SSF47384">
    <property type="entry name" value="Homodimeric domain of signal transducing histidine kinase"/>
    <property type="match status" value="1"/>
</dbReference>
<dbReference type="GO" id="GO:0000155">
    <property type="term" value="F:phosphorelay sensor kinase activity"/>
    <property type="evidence" value="ECO:0007669"/>
    <property type="project" value="InterPro"/>
</dbReference>
<dbReference type="EC" id="2.7.13.3" evidence="2"/>
<dbReference type="SMART" id="SM00342">
    <property type="entry name" value="HTH_ARAC"/>
    <property type="match status" value="1"/>
</dbReference>
<dbReference type="Gene3D" id="3.40.50.2300">
    <property type="match status" value="1"/>
</dbReference>
<keyword evidence="3 11" id="KW-0597">Phosphoprotein</keyword>
<dbReference type="InterPro" id="IPR013783">
    <property type="entry name" value="Ig-like_fold"/>
</dbReference>
<keyword evidence="5" id="KW-0547">Nucleotide-binding</keyword>
<evidence type="ECO:0000256" key="4">
    <source>
        <dbReference type="ARBA" id="ARBA00022679"/>
    </source>
</evidence>
<dbReference type="Gene3D" id="2.60.40.10">
    <property type="entry name" value="Immunoglobulins"/>
    <property type="match status" value="1"/>
</dbReference>
<dbReference type="InterPro" id="IPR018060">
    <property type="entry name" value="HTH_AraC"/>
</dbReference>
<evidence type="ECO:0000256" key="11">
    <source>
        <dbReference type="PROSITE-ProRule" id="PRU00169"/>
    </source>
</evidence>
<dbReference type="PROSITE" id="PS01124">
    <property type="entry name" value="HTH_ARAC_FAMILY_2"/>
    <property type="match status" value="1"/>
</dbReference>
<dbReference type="CDD" id="cd00075">
    <property type="entry name" value="HATPase"/>
    <property type="match status" value="1"/>
</dbReference>
<keyword evidence="10" id="KW-0804">Transcription</keyword>
<dbReference type="Gene3D" id="3.30.565.10">
    <property type="entry name" value="Histidine kinase-like ATPase, C-terminal domain"/>
    <property type="match status" value="1"/>
</dbReference>
<dbReference type="PANTHER" id="PTHR43547:SF2">
    <property type="entry name" value="HYBRID SIGNAL TRANSDUCTION HISTIDINE KINASE C"/>
    <property type="match status" value="1"/>
</dbReference>
<keyword evidence="12" id="KW-1133">Transmembrane helix</keyword>
<dbReference type="SUPFAM" id="SSF46689">
    <property type="entry name" value="Homeodomain-like"/>
    <property type="match status" value="1"/>
</dbReference>
<dbReference type="PROSITE" id="PS50110">
    <property type="entry name" value="RESPONSE_REGULATORY"/>
    <property type="match status" value="1"/>
</dbReference>
<evidence type="ECO:0000259" key="15">
    <source>
        <dbReference type="PROSITE" id="PS50109"/>
    </source>
</evidence>
<dbReference type="InterPro" id="IPR001789">
    <property type="entry name" value="Sig_transdc_resp-reg_receiver"/>
</dbReference>
<dbReference type="SMART" id="SM00387">
    <property type="entry name" value="HATPase_c"/>
    <property type="match status" value="1"/>
</dbReference>
<evidence type="ECO:0000256" key="6">
    <source>
        <dbReference type="ARBA" id="ARBA00022777"/>
    </source>
</evidence>
<evidence type="ECO:0000256" key="9">
    <source>
        <dbReference type="ARBA" id="ARBA00023015"/>
    </source>
</evidence>
<evidence type="ECO:0000256" key="8">
    <source>
        <dbReference type="ARBA" id="ARBA00023012"/>
    </source>
</evidence>
<keyword evidence="6 17" id="KW-0418">Kinase</keyword>
<dbReference type="PROSITE" id="PS50109">
    <property type="entry name" value="HIS_KIN"/>
    <property type="match status" value="1"/>
</dbReference>
<keyword evidence="9" id="KW-0805">Transcription regulation</keyword>
<dbReference type="Gene3D" id="1.10.287.130">
    <property type="match status" value="1"/>
</dbReference>
<evidence type="ECO:0000259" key="16">
    <source>
        <dbReference type="PROSITE" id="PS50110"/>
    </source>
</evidence>
<accession>A0A4R8DFU7</accession>
<dbReference type="InterPro" id="IPR015943">
    <property type="entry name" value="WD40/YVTN_repeat-like_dom_sf"/>
</dbReference>
<keyword evidence="4" id="KW-0808">Transferase</keyword>
<dbReference type="FunFam" id="3.30.565.10:FF:000037">
    <property type="entry name" value="Hybrid sensor histidine kinase/response regulator"/>
    <property type="match status" value="1"/>
</dbReference>
<comment type="caution">
    <text evidence="17">The sequence shown here is derived from an EMBL/GenBank/DDBJ whole genome shotgun (WGS) entry which is preliminary data.</text>
</comment>
<dbReference type="InterPro" id="IPR005467">
    <property type="entry name" value="His_kinase_dom"/>
</dbReference>
<dbReference type="SMART" id="SM00448">
    <property type="entry name" value="REC"/>
    <property type="match status" value="1"/>
</dbReference>
<dbReference type="InterPro" id="IPR011006">
    <property type="entry name" value="CheY-like_superfamily"/>
</dbReference>
<organism evidence="17 18">
    <name type="scientific">Dinghuibacter silviterrae</name>
    <dbReference type="NCBI Taxonomy" id="1539049"/>
    <lineage>
        <taxon>Bacteria</taxon>
        <taxon>Pseudomonadati</taxon>
        <taxon>Bacteroidota</taxon>
        <taxon>Chitinophagia</taxon>
        <taxon>Chitinophagales</taxon>
        <taxon>Chitinophagaceae</taxon>
        <taxon>Dinghuibacter</taxon>
    </lineage>
</organism>
<dbReference type="SUPFAM" id="SSF63829">
    <property type="entry name" value="Calcium-dependent phosphotriesterase"/>
    <property type="match status" value="3"/>
</dbReference>
<evidence type="ECO:0000256" key="7">
    <source>
        <dbReference type="ARBA" id="ARBA00022840"/>
    </source>
</evidence>
<keyword evidence="7" id="KW-0067">ATP-binding</keyword>
<feature type="domain" description="HTH araC/xylS-type" evidence="14">
    <location>
        <begin position="1226"/>
        <end position="1325"/>
    </location>
</feature>
<keyword evidence="8" id="KW-0902">Two-component regulatory system</keyword>